<dbReference type="GO" id="GO:0042834">
    <property type="term" value="F:peptidoglycan binding"/>
    <property type="evidence" value="ECO:0007669"/>
    <property type="project" value="InterPro"/>
</dbReference>
<dbReference type="AlphaFoldDB" id="A0A3B0ZMW2"/>
<sequence>MKHFSNQPLEQLEPNYLTQYGLRVAPFAQNIEDQFIFLDADRVQHLNMLHHLTQYSDLLLIVTGDTGIGKTSLLSRFEKMADDDWQICNIEANALMASDQLVRQIFSGFGFESQHSASGDIQQLFLEELSELKHSGAIPILVIDDAHELPLDTLETLFKLADTELHDQRLLRIILFSDPSIEVTLKSSKINHLRERVTHSMELAPFTEEQTEQYIYHRLTVAGLKGNNPIDQKILRRIYRGSDGYPNLINKLTHIALQDGVDDANNDALFSESNYQFPTRKYLIFGSIAAIVIGVVLTIQSTINDLFDDSEQIVLNLPIENQIVNTDKKLTPEIILEKEIISEQPKPETISSIKPDATRVPKKTIQVTKKSESSTPEITKNLTNTTATPKNNLEERIILLDQELKSSAENKKDNSIDEMDTTIVSSKPESKPTVKDKLVIRKPVIIAPTLSTINPQKIYTSKKPQKITLIGTGFSERSYVTVDWSGNSKRLSSQQVKIINDKLIEVSLTTGIKPEDWSVTITHPKNGKSNSKSFKVTQTVLQKHSSQLTKINNEKWILAQDKKLFTLQLLGAKNKADITNFANRKKLTGQYAMFNSIRNGEVWYHLIYGSYKNKLNALNSIKAIPKKIGIGKPWIRPMLDVQNAVNRYQENKSVTKITASKTINPIQSAASVPKSIKEQSSWLWGQSPTHYTLQLLGTRTESSIKKFVLLHKLQGKAIYFNVKRQGKDWYSLVYGVYPDKNSAIKARTTLSKRLQKAKPWPRNFASIHAELDKNP</sequence>
<dbReference type="InterPro" id="IPR052026">
    <property type="entry name" value="ExeA_AAA_ATPase_DNA-bind"/>
</dbReference>
<dbReference type="PANTHER" id="PTHR35894:SF7">
    <property type="entry name" value="GENERAL SECRETION PATHWAY PROTEIN A-RELATED"/>
    <property type="match status" value="1"/>
</dbReference>
<name>A0A3B0ZMW2_9ZZZZ</name>
<dbReference type="InterPro" id="IPR013783">
    <property type="entry name" value="Ig-like_fold"/>
</dbReference>
<accession>A0A3B0ZMW2</accession>
<organism evidence="2">
    <name type="scientific">hydrothermal vent metagenome</name>
    <dbReference type="NCBI Taxonomy" id="652676"/>
    <lineage>
        <taxon>unclassified sequences</taxon>
        <taxon>metagenomes</taxon>
        <taxon>ecological metagenomes</taxon>
    </lineage>
</organism>
<dbReference type="Pfam" id="PF13401">
    <property type="entry name" value="AAA_22"/>
    <property type="match status" value="1"/>
</dbReference>
<evidence type="ECO:0000313" key="2">
    <source>
        <dbReference type="EMBL" id="VAW94905.1"/>
    </source>
</evidence>
<dbReference type="SUPFAM" id="SSF52540">
    <property type="entry name" value="P-loop containing nucleoside triphosphate hydrolases"/>
    <property type="match status" value="1"/>
</dbReference>
<protein>
    <recommendedName>
        <fullName evidence="1">SPOR domain-containing protein</fullName>
    </recommendedName>
</protein>
<dbReference type="Pfam" id="PF05036">
    <property type="entry name" value="SPOR"/>
    <property type="match status" value="2"/>
</dbReference>
<evidence type="ECO:0000259" key="1">
    <source>
        <dbReference type="PROSITE" id="PS51724"/>
    </source>
</evidence>
<proteinExistence type="predicted"/>
<dbReference type="Gene3D" id="3.40.50.300">
    <property type="entry name" value="P-loop containing nucleotide triphosphate hydrolases"/>
    <property type="match status" value="1"/>
</dbReference>
<feature type="domain" description="SPOR" evidence="1">
    <location>
        <begin position="559"/>
        <end position="637"/>
    </location>
</feature>
<dbReference type="InterPro" id="IPR036680">
    <property type="entry name" value="SPOR-like_sf"/>
</dbReference>
<dbReference type="Gene3D" id="2.60.40.10">
    <property type="entry name" value="Immunoglobulins"/>
    <property type="match status" value="1"/>
</dbReference>
<dbReference type="PROSITE" id="PS51724">
    <property type="entry name" value="SPOR"/>
    <property type="match status" value="2"/>
</dbReference>
<feature type="domain" description="SPOR" evidence="1">
    <location>
        <begin position="685"/>
        <end position="763"/>
    </location>
</feature>
<dbReference type="GO" id="GO:0016887">
    <property type="term" value="F:ATP hydrolysis activity"/>
    <property type="evidence" value="ECO:0007669"/>
    <property type="project" value="InterPro"/>
</dbReference>
<gene>
    <name evidence="2" type="ORF">MNBD_GAMMA22-1677</name>
</gene>
<reference evidence="2" key="1">
    <citation type="submission" date="2018-06" db="EMBL/GenBank/DDBJ databases">
        <authorList>
            <person name="Zhirakovskaya E."/>
        </authorList>
    </citation>
    <scope>NUCLEOTIDE SEQUENCE</scope>
</reference>
<dbReference type="EMBL" id="UOFS01000019">
    <property type="protein sequence ID" value="VAW94905.1"/>
    <property type="molecule type" value="Genomic_DNA"/>
</dbReference>
<dbReference type="Gene3D" id="3.30.70.1070">
    <property type="entry name" value="Sporulation related repeat"/>
    <property type="match status" value="2"/>
</dbReference>
<dbReference type="PANTHER" id="PTHR35894">
    <property type="entry name" value="GENERAL SECRETION PATHWAY PROTEIN A-RELATED"/>
    <property type="match status" value="1"/>
</dbReference>
<dbReference type="InterPro" id="IPR027417">
    <property type="entry name" value="P-loop_NTPase"/>
</dbReference>
<dbReference type="InterPro" id="IPR049945">
    <property type="entry name" value="AAA_22"/>
</dbReference>
<dbReference type="InterPro" id="IPR007730">
    <property type="entry name" value="SPOR-like_dom"/>
</dbReference>